<keyword evidence="3" id="KW-0677">Repeat</keyword>
<dbReference type="AlphaFoldDB" id="A0A0T5NT19"/>
<evidence type="ECO:0000256" key="4">
    <source>
        <dbReference type="ARBA" id="ARBA00023315"/>
    </source>
</evidence>
<dbReference type="InterPro" id="IPR018357">
    <property type="entry name" value="Hexapep_transf_CS"/>
</dbReference>
<dbReference type="EMBL" id="LAXJ01000016">
    <property type="protein sequence ID" value="KRS11936.1"/>
    <property type="molecule type" value="Genomic_DNA"/>
</dbReference>
<protein>
    <submittedName>
        <fullName evidence="5">Serine acetyltransferase</fullName>
    </submittedName>
</protein>
<evidence type="ECO:0000256" key="2">
    <source>
        <dbReference type="ARBA" id="ARBA00022679"/>
    </source>
</evidence>
<dbReference type="PROSITE" id="PS00101">
    <property type="entry name" value="HEXAPEP_TRANSFERASES"/>
    <property type="match status" value="1"/>
</dbReference>
<keyword evidence="4" id="KW-0012">Acyltransferase</keyword>
<evidence type="ECO:0000256" key="1">
    <source>
        <dbReference type="ARBA" id="ARBA00007274"/>
    </source>
</evidence>
<proteinExistence type="inferred from homology"/>
<dbReference type="SUPFAM" id="SSF51161">
    <property type="entry name" value="Trimeric LpxA-like enzymes"/>
    <property type="match status" value="1"/>
</dbReference>
<dbReference type="InterPro" id="IPR011004">
    <property type="entry name" value="Trimer_LpxA-like_sf"/>
</dbReference>
<comment type="caution">
    <text evidence="5">The sequence shown here is derived from an EMBL/GenBank/DDBJ whole genome shotgun (WGS) entry which is preliminary data.</text>
</comment>
<dbReference type="STRING" id="1641875.XM53_14560"/>
<organism evidence="5 6">
    <name type="scientific">Roseovarius atlanticus</name>
    <dbReference type="NCBI Taxonomy" id="1641875"/>
    <lineage>
        <taxon>Bacteria</taxon>
        <taxon>Pseudomonadati</taxon>
        <taxon>Pseudomonadota</taxon>
        <taxon>Alphaproteobacteria</taxon>
        <taxon>Rhodobacterales</taxon>
        <taxon>Roseobacteraceae</taxon>
        <taxon>Roseovarius</taxon>
    </lineage>
</organism>
<keyword evidence="6" id="KW-1185">Reference proteome</keyword>
<gene>
    <name evidence="5" type="ORF">XM53_14560</name>
</gene>
<dbReference type="InterPro" id="IPR001451">
    <property type="entry name" value="Hexapep"/>
</dbReference>
<dbReference type="PATRIC" id="fig|1641875.4.peg.716"/>
<dbReference type="Gene3D" id="2.160.10.10">
    <property type="entry name" value="Hexapeptide repeat proteins"/>
    <property type="match status" value="1"/>
</dbReference>
<keyword evidence="2 5" id="KW-0808">Transferase</keyword>
<dbReference type="Pfam" id="PF00132">
    <property type="entry name" value="Hexapep"/>
    <property type="match status" value="1"/>
</dbReference>
<evidence type="ECO:0000313" key="6">
    <source>
        <dbReference type="Proteomes" id="UP000051295"/>
    </source>
</evidence>
<accession>A0A0T5NT19</accession>
<dbReference type="GO" id="GO:0016746">
    <property type="term" value="F:acyltransferase activity"/>
    <property type="evidence" value="ECO:0007669"/>
    <property type="project" value="UniProtKB-KW"/>
</dbReference>
<name>A0A0T5NT19_9RHOB</name>
<evidence type="ECO:0000313" key="5">
    <source>
        <dbReference type="EMBL" id="KRS11936.1"/>
    </source>
</evidence>
<sequence>MAVSIGNDTVKDISASKADWSREAPSRWWDPSCRLLKCLRDYQALEGRPLSRTRRKLVALRHKFWSAVTGADLPLTTRIGGGLIMLHPNGVVVHPDAVIGPNCILFQQVTLGTNRGDKGAPQLGGHVDVGPGAKILGPVTIGDHAVIGANAVVLHDVPAGATAVGVPARILPGRAQG</sequence>
<comment type="similarity">
    <text evidence="1">Belongs to the transferase hexapeptide repeat family.</text>
</comment>
<evidence type="ECO:0000256" key="3">
    <source>
        <dbReference type="ARBA" id="ARBA00022737"/>
    </source>
</evidence>
<dbReference type="Proteomes" id="UP000051295">
    <property type="component" value="Unassembled WGS sequence"/>
</dbReference>
<dbReference type="InterPro" id="IPR045304">
    <property type="entry name" value="LbH_SAT"/>
</dbReference>
<reference evidence="5 6" key="1">
    <citation type="submission" date="2015-04" db="EMBL/GenBank/DDBJ databases">
        <title>The draft genome sequence of Roseovarius sp.R12b.</title>
        <authorList>
            <person name="Li G."/>
            <person name="Lai Q."/>
            <person name="Shao Z."/>
            <person name="Yan P."/>
        </authorList>
    </citation>
    <scope>NUCLEOTIDE SEQUENCE [LARGE SCALE GENOMIC DNA]</scope>
    <source>
        <strain evidence="5 6">R12B</strain>
    </source>
</reference>
<dbReference type="CDD" id="cd03354">
    <property type="entry name" value="LbH_SAT"/>
    <property type="match status" value="1"/>
</dbReference>
<dbReference type="PANTHER" id="PTHR42811">
    <property type="entry name" value="SERINE ACETYLTRANSFERASE"/>
    <property type="match status" value="1"/>
</dbReference>